<dbReference type="EMBL" id="JXXK01000039">
    <property type="protein sequence ID" value="KJF38537.1"/>
    <property type="molecule type" value="Genomic_DNA"/>
</dbReference>
<proteinExistence type="predicted"/>
<accession>A0A0D8IV32</accession>
<comment type="caution">
    <text evidence="1">The sequence shown here is derived from an EMBL/GenBank/DDBJ whole genome shotgun (WGS) entry which is preliminary data.</text>
</comment>
<organism evidence="1 2">
    <name type="scientific">Ruthenibacterium lactatiformans</name>
    <dbReference type="NCBI Taxonomy" id="1550024"/>
    <lineage>
        <taxon>Bacteria</taxon>
        <taxon>Bacillati</taxon>
        <taxon>Bacillota</taxon>
        <taxon>Clostridia</taxon>
        <taxon>Eubacteriales</taxon>
        <taxon>Oscillospiraceae</taxon>
        <taxon>Ruthenibacterium</taxon>
    </lineage>
</organism>
<protein>
    <submittedName>
        <fullName evidence="1">Uncharacterized protein</fullName>
    </submittedName>
</protein>
<name>A0A0D8IV32_9FIRM</name>
<sequence>MEYEKLKNYERYWRANRSIEQRIMAMKSAETSITPQAGDGSQHIGAHDPMKAVDMRVDWCASHSDDYAKNLAVMREVDKAIDSLKDPLEREVLRLRYTDFRYGQQMSWKQVKEALYGKMSVGKRTIYRLHDDAISHFKLI</sequence>
<keyword evidence="2" id="KW-1185">Reference proteome</keyword>
<evidence type="ECO:0000313" key="1">
    <source>
        <dbReference type="EMBL" id="KJF38537.1"/>
    </source>
</evidence>
<dbReference type="GeneID" id="42858357"/>
<dbReference type="RefSeq" id="WP_050006495.1">
    <property type="nucleotide sequence ID" value="NZ_JXXK01000039.1"/>
</dbReference>
<gene>
    <name evidence="1" type="ORF">TQ39_17610</name>
</gene>
<dbReference type="Proteomes" id="UP000032483">
    <property type="component" value="Unassembled WGS sequence"/>
</dbReference>
<dbReference type="AlphaFoldDB" id="A0A0D8IV32"/>
<evidence type="ECO:0000313" key="2">
    <source>
        <dbReference type="Proteomes" id="UP000032483"/>
    </source>
</evidence>
<reference evidence="1" key="1">
    <citation type="submission" date="2015-02" db="EMBL/GenBank/DDBJ databases">
        <title>A novel member of the family Ruminococcaceae isolated from human feces.</title>
        <authorList>
            <person name="Shkoporov A.N."/>
            <person name="Chaplin A.V."/>
            <person name="Motuzova O.V."/>
            <person name="Kafarskaia L.I."/>
            <person name="Khokhlova E.V."/>
            <person name="Efimov B.A."/>
        </authorList>
    </citation>
    <scope>NUCLEOTIDE SEQUENCE [LARGE SCALE GENOMIC DNA]</scope>
    <source>
        <strain evidence="1">585-1</strain>
    </source>
</reference>